<comment type="caution">
    <text evidence="1">The sequence shown here is derived from an EMBL/GenBank/DDBJ whole genome shotgun (WGS) entry which is preliminary data.</text>
</comment>
<evidence type="ECO:0000313" key="2">
    <source>
        <dbReference type="Proteomes" id="UP000813876"/>
    </source>
</evidence>
<dbReference type="Proteomes" id="UP000813876">
    <property type="component" value="Unassembled WGS sequence"/>
</dbReference>
<gene>
    <name evidence="1" type="ORF">GLP33_20965</name>
</gene>
<proteinExistence type="predicted"/>
<dbReference type="InterPro" id="IPR021352">
    <property type="entry name" value="DUF2971"/>
</dbReference>
<sequence length="287" mass="33162">MKGKSLDNGYAEDIFERFHYTDIHGLLGILESSTLRMCSYRTMNDSMELKWSIQKKLNAIQKKVSEPLQYEFLTEIENSLKSVPLHAYLICFSSEKDLLSQWRAYGDDGKGVAIGFDLEATHFDHRPPRVEPYEADMLAGYFDVLYDRESLQVGINNYIELFNKYIDILKQKPSEKKRFADQIAVFLLQDSVAHKNPAFKEENECRIINLTYQNYNGNFIGTTSGIEFKASGKKLTSYFEYKFPKNIVTEIVLGPKSEIDEKELYLFLDKNGYGDHVIITHSSASYR</sequence>
<dbReference type="EMBL" id="WMCP01000052">
    <property type="protein sequence ID" value="MCF2304173.1"/>
    <property type="molecule type" value="Genomic_DNA"/>
</dbReference>
<name>A0AAW5A3M9_PHOPO</name>
<reference evidence="1" key="1">
    <citation type="submission" date="2019-11" db="EMBL/GenBank/DDBJ databases">
        <title>Comparative genomics of photobacteria reveal adaptation to distinct habitats.</title>
        <authorList>
            <person name="Fuertes-Perez S."/>
            <person name="Hilgarth M."/>
            <person name="Vogel R.F."/>
        </authorList>
    </citation>
    <scope>NUCLEOTIDE SEQUENCE</scope>
    <source>
        <strain evidence="1">TMW2.2145</strain>
    </source>
</reference>
<dbReference type="AlphaFoldDB" id="A0AAW5A3M9"/>
<accession>A0AAW5A3M9</accession>
<dbReference type="Pfam" id="PF11185">
    <property type="entry name" value="DUF2971"/>
    <property type="match status" value="1"/>
</dbReference>
<evidence type="ECO:0000313" key="1">
    <source>
        <dbReference type="EMBL" id="MCF2304173.1"/>
    </source>
</evidence>
<protein>
    <submittedName>
        <fullName evidence="1">DUF2971 domain-containing protein</fullName>
    </submittedName>
</protein>
<organism evidence="1 2">
    <name type="scientific">Photobacterium phosphoreum</name>
    <dbReference type="NCBI Taxonomy" id="659"/>
    <lineage>
        <taxon>Bacteria</taxon>
        <taxon>Pseudomonadati</taxon>
        <taxon>Pseudomonadota</taxon>
        <taxon>Gammaproteobacteria</taxon>
        <taxon>Vibrionales</taxon>
        <taxon>Vibrionaceae</taxon>
        <taxon>Photobacterium</taxon>
    </lineage>
</organism>